<feature type="non-terminal residue" evidence="8">
    <location>
        <position position="1"/>
    </location>
</feature>
<keyword evidence="5" id="KW-0067">ATP-binding</keyword>
<dbReference type="Gene3D" id="3.30.200.20">
    <property type="entry name" value="Phosphorylase Kinase, domain 1"/>
    <property type="match status" value="1"/>
</dbReference>
<dbReference type="EMBL" id="JAJSOF020000031">
    <property type="protein sequence ID" value="KAJ4431218.1"/>
    <property type="molecule type" value="Genomic_DNA"/>
</dbReference>
<dbReference type="PANTHER" id="PTHR24342">
    <property type="entry name" value="SERINE/THREONINE-PROTEIN KINASE 17"/>
    <property type="match status" value="1"/>
</dbReference>
<evidence type="ECO:0000313" key="9">
    <source>
        <dbReference type="Proteomes" id="UP001148838"/>
    </source>
</evidence>
<keyword evidence="1" id="KW-0723">Serine/threonine-protein kinase</keyword>
<evidence type="ECO:0000256" key="4">
    <source>
        <dbReference type="ARBA" id="ARBA00022777"/>
    </source>
</evidence>
<sequence>IQLVSCRGKYAAVRRCKNRSSGQQFAAKFLRKRRRSADLRPEILHEVAVLEACSSSSRIVRLHQVFESAHEMILLLELASGGELQMLLDKDEVPEERQVKRLMRQILDGLVYLHSINVAHLDIKPQNLVLMSEFPHGEVKLCDLGISRYISQGADIRDILGTPDYVAPEVLNYEPISLATDMWSVGVLLYVLLTGCSPFGGDTKQETFCNISQCKLDFPDDLFEDVSEDAKDLMRKLMVKEPSKRLSATECLKHRWFTDIESPCLKPIPASIKCSDTKINKVEEIRTKLSSPAPSRKQETTIINQSASSQETTSTSKTSPITTATVSTTISVHRPREVTSTVTKSSTETTPSPSVTTSQAAEKATEKTGMSFSRRSRFMKNMEHLAQSYSDLSNTKNNNVVDNKPTVEKTDNVCEKTDNVSATTNGVDKSQNVNAAPVNVTAKVNNNNGSERPVNKATGMQTMPVNGTSGYKFSHPLNSTETIARRRQQNLNVSSAKAESDVSRRVMDNNKDCVYTFRRCFIIDDSEDENTVGHGAAPIVIHGQVATVAAENGHSYSDHSSSDSGSDTVSEMSIDSSSDRSSIISLDDSLLEYSYSKINGRPYPAVNYVSYPSTNHNVWDTAGMLNVPRSDRASRYSYSETFSRAFARFNSVPGEKQEAAVKKTQEKGIFTTTSTSTTTTTTRKQFAKAAHTSVLNKVLASSVSSDNTAATRKVDFLREHNGNIVVIREVKAGKYSRISEVKCESVQSRIRKLQVQGAKS</sequence>
<proteinExistence type="predicted"/>
<name>A0ABQ8SAX8_PERAM</name>
<feature type="domain" description="Protein kinase" evidence="7">
    <location>
        <begin position="1"/>
        <end position="257"/>
    </location>
</feature>
<keyword evidence="9" id="KW-1185">Reference proteome</keyword>
<feature type="compositionally biased region" description="Low complexity" evidence="6">
    <location>
        <begin position="306"/>
        <end position="358"/>
    </location>
</feature>
<evidence type="ECO:0000256" key="6">
    <source>
        <dbReference type="SAM" id="MobiDB-lite"/>
    </source>
</evidence>
<feature type="region of interest" description="Disordered" evidence="6">
    <location>
        <begin position="286"/>
        <end position="373"/>
    </location>
</feature>
<keyword evidence="4" id="KW-0418">Kinase</keyword>
<organism evidence="8 9">
    <name type="scientific">Periplaneta americana</name>
    <name type="common">American cockroach</name>
    <name type="synonym">Blatta americana</name>
    <dbReference type="NCBI Taxonomy" id="6978"/>
    <lineage>
        <taxon>Eukaryota</taxon>
        <taxon>Metazoa</taxon>
        <taxon>Ecdysozoa</taxon>
        <taxon>Arthropoda</taxon>
        <taxon>Hexapoda</taxon>
        <taxon>Insecta</taxon>
        <taxon>Pterygota</taxon>
        <taxon>Neoptera</taxon>
        <taxon>Polyneoptera</taxon>
        <taxon>Dictyoptera</taxon>
        <taxon>Blattodea</taxon>
        <taxon>Blattoidea</taxon>
        <taxon>Blattidae</taxon>
        <taxon>Blattinae</taxon>
        <taxon>Periplaneta</taxon>
    </lineage>
</organism>
<feature type="compositionally biased region" description="Low complexity" evidence="6">
    <location>
        <begin position="562"/>
        <end position="574"/>
    </location>
</feature>
<dbReference type="PROSITE" id="PS00108">
    <property type="entry name" value="PROTEIN_KINASE_ST"/>
    <property type="match status" value="1"/>
</dbReference>
<dbReference type="SUPFAM" id="SSF56112">
    <property type="entry name" value="Protein kinase-like (PK-like)"/>
    <property type="match status" value="1"/>
</dbReference>
<dbReference type="Pfam" id="PF00069">
    <property type="entry name" value="Pkinase"/>
    <property type="match status" value="1"/>
</dbReference>
<evidence type="ECO:0000256" key="5">
    <source>
        <dbReference type="ARBA" id="ARBA00022840"/>
    </source>
</evidence>
<dbReference type="InterPro" id="IPR011009">
    <property type="entry name" value="Kinase-like_dom_sf"/>
</dbReference>
<evidence type="ECO:0000256" key="3">
    <source>
        <dbReference type="ARBA" id="ARBA00022741"/>
    </source>
</evidence>
<dbReference type="InterPro" id="IPR008271">
    <property type="entry name" value="Ser/Thr_kinase_AS"/>
</dbReference>
<feature type="region of interest" description="Disordered" evidence="6">
    <location>
        <begin position="443"/>
        <end position="473"/>
    </location>
</feature>
<reference evidence="8 9" key="1">
    <citation type="journal article" date="2022" name="Allergy">
        <title>Genome assembly and annotation of Periplaneta americana reveal a comprehensive cockroach allergen profile.</title>
        <authorList>
            <person name="Wang L."/>
            <person name="Xiong Q."/>
            <person name="Saelim N."/>
            <person name="Wang L."/>
            <person name="Nong W."/>
            <person name="Wan A.T."/>
            <person name="Shi M."/>
            <person name="Liu X."/>
            <person name="Cao Q."/>
            <person name="Hui J.H.L."/>
            <person name="Sookrung N."/>
            <person name="Leung T.F."/>
            <person name="Tungtrongchitr A."/>
            <person name="Tsui S.K.W."/>
        </authorList>
    </citation>
    <scope>NUCLEOTIDE SEQUENCE [LARGE SCALE GENOMIC DNA]</scope>
    <source>
        <strain evidence="8">PWHHKU_190912</strain>
    </source>
</reference>
<dbReference type="SMART" id="SM00220">
    <property type="entry name" value="S_TKc"/>
    <property type="match status" value="1"/>
</dbReference>
<keyword evidence="2" id="KW-0808">Transferase</keyword>
<evidence type="ECO:0000256" key="2">
    <source>
        <dbReference type="ARBA" id="ARBA00022679"/>
    </source>
</evidence>
<comment type="caution">
    <text evidence="8">The sequence shown here is derived from an EMBL/GenBank/DDBJ whole genome shotgun (WGS) entry which is preliminary data.</text>
</comment>
<protein>
    <recommendedName>
        <fullName evidence="7">Protein kinase domain-containing protein</fullName>
    </recommendedName>
</protein>
<dbReference type="PROSITE" id="PS50011">
    <property type="entry name" value="PROTEIN_KINASE_DOM"/>
    <property type="match status" value="1"/>
</dbReference>
<gene>
    <name evidence="8" type="ORF">ANN_19815</name>
</gene>
<evidence type="ECO:0000259" key="7">
    <source>
        <dbReference type="PROSITE" id="PS50011"/>
    </source>
</evidence>
<dbReference type="Proteomes" id="UP001148838">
    <property type="component" value="Unassembled WGS sequence"/>
</dbReference>
<evidence type="ECO:0000313" key="8">
    <source>
        <dbReference type="EMBL" id="KAJ4431218.1"/>
    </source>
</evidence>
<dbReference type="InterPro" id="IPR000719">
    <property type="entry name" value="Prot_kinase_dom"/>
</dbReference>
<keyword evidence="3" id="KW-0547">Nucleotide-binding</keyword>
<feature type="region of interest" description="Disordered" evidence="6">
    <location>
        <begin position="553"/>
        <end position="574"/>
    </location>
</feature>
<evidence type="ECO:0000256" key="1">
    <source>
        <dbReference type="ARBA" id="ARBA00022527"/>
    </source>
</evidence>
<accession>A0ABQ8SAX8</accession>
<dbReference type="PANTHER" id="PTHR24342:SF12">
    <property type="entry name" value="DEATH-ASSOCIATED PROTEIN KINASE RELATED"/>
    <property type="match status" value="1"/>
</dbReference>
<dbReference type="Gene3D" id="1.10.510.10">
    <property type="entry name" value="Transferase(Phosphotransferase) domain 1"/>
    <property type="match status" value="1"/>
</dbReference>
<feature type="compositionally biased region" description="Polar residues" evidence="6">
    <location>
        <begin position="458"/>
        <end position="473"/>
    </location>
</feature>